<accession>A0A0K2V4Z1</accession>
<dbReference type="EMBL" id="HACA01028198">
    <property type="protein sequence ID" value="CDW45559.1"/>
    <property type="molecule type" value="Transcribed_RNA"/>
</dbReference>
<reference evidence="1" key="1">
    <citation type="submission" date="2014-05" db="EMBL/GenBank/DDBJ databases">
        <authorList>
            <person name="Chronopoulou M."/>
        </authorList>
    </citation>
    <scope>NUCLEOTIDE SEQUENCE</scope>
    <source>
        <tissue evidence="1">Whole organism</tissue>
    </source>
</reference>
<organism evidence="1">
    <name type="scientific">Lepeophtheirus salmonis</name>
    <name type="common">Salmon louse</name>
    <name type="synonym">Caligus salmonis</name>
    <dbReference type="NCBI Taxonomy" id="72036"/>
    <lineage>
        <taxon>Eukaryota</taxon>
        <taxon>Metazoa</taxon>
        <taxon>Ecdysozoa</taxon>
        <taxon>Arthropoda</taxon>
        <taxon>Crustacea</taxon>
        <taxon>Multicrustacea</taxon>
        <taxon>Hexanauplia</taxon>
        <taxon>Copepoda</taxon>
        <taxon>Siphonostomatoida</taxon>
        <taxon>Caligidae</taxon>
        <taxon>Lepeophtheirus</taxon>
    </lineage>
</organism>
<sequence length="45" mass="5290">MTQNIFICISINDISTNILHYLMMVPREVKNLPVYFSINFLNVDD</sequence>
<evidence type="ECO:0000313" key="1">
    <source>
        <dbReference type="EMBL" id="CDW45559.1"/>
    </source>
</evidence>
<name>A0A0K2V4Z1_LEPSM</name>
<dbReference type="AlphaFoldDB" id="A0A0K2V4Z1"/>
<proteinExistence type="predicted"/>
<protein>
    <submittedName>
        <fullName evidence="1">Uncharacterized protein</fullName>
    </submittedName>
</protein>